<dbReference type="Proteomes" id="UP001060170">
    <property type="component" value="Chromosome 3"/>
</dbReference>
<sequence length="354" mass="39896">MAGVLQDQAAAFNRSPQKVADSDREVRRAMANTYKAGGFDASTGACPPKKGVTLNVQRCDSDYVAQADKKALLWSDKSALCKSAVQIQGETQPLRDSNAHGQRLGTILKEKISKALDRRKKPVARILKLFCDRRTDYLQHHARDQLSRPENQAISHDEFKKLQLDDPFWNDGYLCLSKDPWAELVQLSNELRWCLSWGVAYHNQLKLRIDQCVSYTADEKLKAALESSLGVMSHPTRRILSDELQSVQSEHEKLLIPWQPVVEEIITLGSIPHSALPIEWPVLAEFLDRHPPNQSTEADLNLLLEKIVLEDRDDDGESVADDADISGEAEHVPAEDEEQLEINVPSYIFHFLPC</sequence>
<organism evidence="1 2">
    <name type="scientific">Puccinia striiformis f. sp. tritici</name>
    <dbReference type="NCBI Taxonomy" id="168172"/>
    <lineage>
        <taxon>Eukaryota</taxon>
        <taxon>Fungi</taxon>
        <taxon>Dikarya</taxon>
        <taxon>Basidiomycota</taxon>
        <taxon>Pucciniomycotina</taxon>
        <taxon>Pucciniomycetes</taxon>
        <taxon>Pucciniales</taxon>
        <taxon>Pucciniaceae</taxon>
        <taxon>Puccinia</taxon>
    </lineage>
</organism>
<reference evidence="2" key="2">
    <citation type="journal article" date="2018" name="Mol. Plant Microbe Interact.">
        <title>Genome sequence resources for the wheat stripe rust pathogen (Puccinia striiformis f. sp. tritici) and the barley stripe rust pathogen (Puccinia striiformis f. sp. hordei).</title>
        <authorList>
            <person name="Xia C."/>
            <person name="Wang M."/>
            <person name="Yin C."/>
            <person name="Cornejo O.E."/>
            <person name="Hulbert S.H."/>
            <person name="Chen X."/>
        </authorList>
    </citation>
    <scope>NUCLEOTIDE SEQUENCE [LARGE SCALE GENOMIC DNA]</scope>
    <source>
        <strain evidence="2">93-210</strain>
    </source>
</reference>
<keyword evidence="2" id="KW-1185">Reference proteome</keyword>
<evidence type="ECO:0000313" key="1">
    <source>
        <dbReference type="EMBL" id="KAI7959506.1"/>
    </source>
</evidence>
<gene>
    <name evidence="1" type="ORF">MJO28_003297</name>
</gene>
<comment type="caution">
    <text evidence="1">The sequence shown here is derived from an EMBL/GenBank/DDBJ whole genome shotgun (WGS) entry which is preliminary data.</text>
</comment>
<name>A0ACC0EUD6_9BASI</name>
<evidence type="ECO:0000313" key="2">
    <source>
        <dbReference type="Proteomes" id="UP001060170"/>
    </source>
</evidence>
<reference evidence="2" key="1">
    <citation type="journal article" date="2018" name="BMC Genomics">
        <title>Genomic insights into host adaptation between the wheat stripe rust pathogen (Puccinia striiformis f. sp. tritici) and the barley stripe rust pathogen (Puccinia striiformis f. sp. hordei).</title>
        <authorList>
            <person name="Xia C."/>
            <person name="Wang M."/>
            <person name="Yin C."/>
            <person name="Cornejo O.E."/>
            <person name="Hulbert S.H."/>
            <person name="Chen X."/>
        </authorList>
    </citation>
    <scope>NUCLEOTIDE SEQUENCE [LARGE SCALE GENOMIC DNA]</scope>
    <source>
        <strain evidence="2">93-210</strain>
    </source>
</reference>
<protein>
    <submittedName>
        <fullName evidence="1">Uncharacterized protein</fullName>
    </submittedName>
</protein>
<dbReference type="EMBL" id="CM045867">
    <property type="protein sequence ID" value="KAI7959506.1"/>
    <property type="molecule type" value="Genomic_DNA"/>
</dbReference>
<reference evidence="1 2" key="3">
    <citation type="journal article" date="2022" name="Microbiol. Spectr.">
        <title>Folding features and dynamics of 3D genome architecture in plant fungal pathogens.</title>
        <authorList>
            <person name="Xia C."/>
        </authorList>
    </citation>
    <scope>NUCLEOTIDE SEQUENCE [LARGE SCALE GENOMIC DNA]</scope>
    <source>
        <strain evidence="1 2">93-210</strain>
    </source>
</reference>
<proteinExistence type="predicted"/>
<accession>A0ACC0EUD6</accession>